<keyword evidence="9" id="KW-0289">Folate biosynthesis</keyword>
<evidence type="ECO:0000256" key="9">
    <source>
        <dbReference type="ARBA" id="ARBA00022909"/>
    </source>
</evidence>
<dbReference type="GO" id="GO:0046656">
    <property type="term" value="P:folic acid biosynthetic process"/>
    <property type="evidence" value="ECO:0007669"/>
    <property type="project" value="UniProtKB-KW"/>
</dbReference>
<reference evidence="14" key="2">
    <citation type="submission" date="2022-10" db="EMBL/GenBank/DDBJ databases">
        <authorList>
            <person name="Aronson H.S."/>
        </authorList>
    </citation>
    <scope>NUCLEOTIDE SEQUENCE</scope>
    <source>
        <strain evidence="14">RS19-109</strain>
    </source>
</reference>
<evidence type="ECO:0000256" key="11">
    <source>
        <dbReference type="ARBA" id="ARBA00029766"/>
    </source>
</evidence>
<dbReference type="Pfam" id="PF01288">
    <property type="entry name" value="HPPK"/>
    <property type="match status" value="1"/>
</dbReference>
<dbReference type="GO" id="GO:0003848">
    <property type="term" value="F:2-amino-4-hydroxy-6-hydroxymethyldihydropteridine diphosphokinase activity"/>
    <property type="evidence" value="ECO:0007669"/>
    <property type="project" value="UniProtKB-EC"/>
</dbReference>
<name>A0A9X4MFW8_9BACT</name>
<evidence type="ECO:0000256" key="5">
    <source>
        <dbReference type="ARBA" id="ARBA00022679"/>
    </source>
</evidence>
<evidence type="ECO:0000259" key="13">
    <source>
        <dbReference type="Pfam" id="PF01288"/>
    </source>
</evidence>
<dbReference type="Gene3D" id="3.30.70.560">
    <property type="entry name" value="7,8-Dihydro-6-hydroxymethylpterin-pyrophosphokinase HPPK"/>
    <property type="match status" value="1"/>
</dbReference>
<accession>A0A9X4MFW8</accession>
<evidence type="ECO:0000256" key="6">
    <source>
        <dbReference type="ARBA" id="ARBA00022741"/>
    </source>
</evidence>
<keyword evidence="7" id="KW-0418">Kinase</keyword>
<keyword evidence="15" id="KW-1185">Reference proteome</keyword>
<comment type="function">
    <text evidence="10">Catalyzes the transfer of pyrophosphate from adenosine triphosphate (ATP) to 6-hydroxymethyl-7,8-dihydropterin, an enzymatic step in folate biosynthesis pathway.</text>
</comment>
<dbReference type="RefSeq" id="WP_307632626.1">
    <property type="nucleotide sequence ID" value="NZ_JAPHEH010000001.1"/>
</dbReference>
<organism evidence="14 15">
    <name type="scientific">Thiovibrio frasassiensis</name>
    <dbReference type="NCBI Taxonomy" id="2984131"/>
    <lineage>
        <taxon>Bacteria</taxon>
        <taxon>Pseudomonadati</taxon>
        <taxon>Thermodesulfobacteriota</taxon>
        <taxon>Desulfobulbia</taxon>
        <taxon>Desulfobulbales</taxon>
        <taxon>Thiovibrionaceae</taxon>
        <taxon>Thiovibrio</taxon>
    </lineage>
</organism>
<protein>
    <recommendedName>
        <fullName evidence="4">2-amino-4-hydroxy-6-hydroxymethyldihydropteridine pyrophosphokinase</fullName>
        <ecNumber evidence="3">2.7.6.3</ecNumber>
    </recommendedName>
    <alternativeName>
        <fullName evidence="11">6-hydroxymethyl-7,8-dihydropterin pyrophosphokinase</fullName>
    </alternativeName>
    <alternativeName>
        <fullName evidence="12">7,8-dihydro-6-hydroxymethylpterin-pyrophosphokinase</fullName>
    </alternativeName>
</protein>
<dbReference type="InterPro" id="IPR035907">
    <property type="entry name" value="Hppk_sf"/>
</dbReference>
<gene>
    <name evidence="14" type="primary">folK</name>
    <name evidence="14" type="ORF">OLX77_05700</name>
</gene>
<keyword evidence="5 14" id="KW-0808">Transferase</keyword>
<feature type="domain" description="7,8-dihydro-6-hydroxymethylpterin-pyrophosphokinase" evidence="13">
    <location>
        <begin position="8"/>
        <end position="135"/>
    </location>
</feature>
<evidence type="ECO:0000256" key="7">
    <source>
        <dbReference type="ARBA" id="ARBA00022777"/>
    </source>
</evidence>
<dbReference type="EC" id="2.7.6.3" evidence="3"/>
<dbReference type="SUPFAM" id="SSF55083">
    <property type="entry name" value="6-hydroxymethyl-7,8-dihydropterin pyrophosphokinase, HPPK"/>
    <property type="match status" value="1"/>
</dbReference>
<evidence type="ECO:0000313" key="14">
    <source>
        <dbReference type="EMBL" id="MDG4475653.1"/>
    </source>
</evidence>
<dbReference type="NCBIfam" id="TIGR01498">
    <property type="entry name" value="folK"/>
    <property type="match status" value="1"/>
</dbReference>
<dbReference type="GO" id="GO:0005524">
    <property type="term" value="F:ATP binding"/>
    <property type="evidence" value="ECO:0007669"/>
    <property type="project" value="UniProtKB-KW"/>
</dbReference>
<sequence>MEKPQQAFIGLGSNLGDGQKNLLEAWQQLGTVPGITLNRLSSPYRTEPVGMETEHWFTNATGEISTTLSPTELLTAMLAIEKTLGRDRTLTKDRPVDLDLLYYGDLMIDSQTLTVPHPQIANRLFVLAPLAELAPEQVHPLLGRTSLQMYRELKIQTGVERQEWLGKEHSGV</sequence>
<dbReference type="InterPro" id="IPR000550">
    <property type="entry name" value="Hppk"/>
</dbReference>
<evidence type="ECO:0000313" key="15">
    <source>
        <dbReference type="Proteomes" id="UP001154240"/>
    </source>
</evidence>
<dbReference type="PANTHER" id="PTHR43071:SF1">
    <property type="entry name" value="2-AMINO-4-HYDROXY-6-HYDROXYMETHYLDIHYDROPTERIDINE PYROPHOSPHOKINASE"/>
    <property type="match status" value="1"/>
</dbReference>
<evidence type="ECO:0000256" key="10">
    <source>
        <dbReference type="ARBA" id="ARBA00029409"/>
    </source>
</evidence>
<evidence type="ECO:0000256" key="4">
    <source>
        <dbReference type="ARBA" id="ARBA00016218"/>
    </source>
</evidence>
<dbReference type="AlphaFoldDB" id="A0A9X4MFW8"/>
<evidence type="ECO:0000256" key="3">
    <source>
        <dbReference type="ARBA" id="ARBA00013253"/>
    </source>
</evidence>
<evidence type="ECO:0000256" key="8">
    <source>
        <dbReference type="ARBA" id="ARBA00022840"/>
    </source>
</evidence>
<dbReference type="GO" id="GO:0016301">
    <property type="term" value="F:kinase activity"/>
    <property type="evidence" value="ECO:0007669"/>
    <property type="project" value="UniProtKB-KW"/>
</dbReference>
<keyword evidence="8" id="KW-0067">ATP-binding</keyword>
<keyword evidence="6" id="KW-0547">Nucleotide-binding</keyword>
<reference evidence="14" key="1">
    <citation type="journal article" date="2022" name="bioRxiv">
        <title>Thiovibrio frasassiensisgen. nov., sp. nov., an autotrophic, elemental sulfur disproportionating bacterium isolated from sulfidic karst sediment, and proposal of Thiovibrionaceae fam. nov.</title>
        <authorList>
            <person name="Aronson H."/>
            <person name="Thomas C."/>
            <person name="Bhattacharyya M."/>
            <person name="Eckstein S."/>
            <person name="Jensen S."/>
            <person name="Barco R."/>
            <person name="Macalady J."/>
            <person name="Amend J."/>
        </authorList>
    </citation>
    <scope>NUCLEOTIDE SEQUENCE</scope>
    <source>
        <strain evidence="14">RS19-109</strain>
    </source>
</reference>
<dbReference type="CDD" id="cd00483">
    <property type="entry name" value="HPPK"/>
    <property type="match status" value="1"/>
</dbReference>
<evidence type="ECO:0000256" key="12">
    <source>
        <dbReference type="ARBA" id="ARBA00033413"/>
    </source>
</evidence>
<dbReference type="EMBL" id="JAPHEH010000001">
    <property type="protein sequence ID" value="MDG4475653.1"/>
    <property type="molecule type" value="Genomic_DNA"/>
</dbReference>
<evidence type="ECO:0000256" key="2">
    <source>
        <dbReference type="ARBA" id="ARBA00005810"/>
    </source>
</evidence>
<evidence type="ECO:0000256" key="1">
    <source>
        <dbReference type="ARBA" id="ARBA00005051"/>
    </source>
</evidence>
<proteinExistence type="inferred from homology"/>
<comment type="similarity">
    <text evidence="2">Belongs to the HPPK family.</text>
</comment>
<comment type="caution">
    <text evidence="14">The sequence shown here is derived from an EMBL/GenBank/DDBJ whole genome shotgun (WGS) entry which is preliminary data.</text>
</comment>
<dbReference type="Proteomes" id="UP001154240">
    <property type="component" value="Unassembled WGS sequence"/>
</dbReference>
<comment type="pathway">
    <text evidence="1">Cofactor biosynthesis; tetrahydrofolate biosynthesis; 2-amino-4-hydroxy-6-hydroxymethyl-7,8-dihydropteridine diphosphate from 7,8-dihydroneopterin triphosphate: step 4/4.</text>
</comment>
<dbReference type="PANTHER" id="PTHR43071">
    <property type="entry name" value="2-AMINO-4-HYDROXY-6-HYDROXYMETHYLDIHYDROPTERIDINE PYROPHOSPHOKINASE"/>
    <property type="match status" value="1"/>
</dbReference>